<dbReference type="RefSeq" id="WP_054680515.1">
    <property type="nucleotide sequence ID" value="NZ_AYYO01000039.1"/>
</dbReference>
<evidence type="ECO:0000313" key="3">
    <source>
        <dbReference type="Proteomes" id="UP000051679"/>
    </source>
</evidence>
<dbReference type="SUPFAM" id="SSF51735">
    <property type="entry name" value="NAD(P)-binding Rossmann-fold domains"/>
    <property type="match status" value="1"/>
</dbReference>
<dbReference type="OrthoDB" id="152510at2"/>
<evidence type="ECO:0000313" key="2">
    <source>
        <dbReference type="EMBL" id="KRM54958.1"/>
    </source>
</evidence>
<dbReference type="InterPro" id="IPR016040">
    <property type="entry name" value="NAD(P)-bd_dom"/>
</dbReference>
<dbReference type="AlphaFoldDB" id="A0A0R1ZJ45"/>
<accession>A0A0R1ZJ45</accession>
<keyword evidence="3" id="KW-1185">Reference proteome</keyword>
<proteinExistence type="predicted"/>
<comment type="caution">
    <text evidence="2">The sequence shown here is derived from an EMBL/GenBank/DDBJ whole genome shotgun (WGS) entry which is preliminary data.</text>
</comment>
<feature type="domain" description="NAD(P)-binding" evidence="1">
    <location>
        <begin position="7"/>
        <end position="115"/>
    </location>
</feature>
<dbReference type="Pfam" id="PF13460">
    <property type="entry name" value="NAD_binding_10"/>
    <property type="match status" value="1"/>
</dbReference>
<gene>
    <name evidence="2" type="ORF">FC18_GL001824</name>
</gene>
<protein>
    <recommendedName>
        <fullName evidence="1">NAD(P)-binding domain-containing protein</fullName>
    </recommendedName>
</protein>
<dbReference type="Proteomes" id="UP000051679">
    <property type="component" value="Unassembled WGS sequence"/>
</dbReference>
<dbReference type="InterPro" id="IPR036291">
    <property type="entry name" value="NAD(P)-bd_dom_sf"/>
</dbReference>
<name>A0A0R1ZJ45_9LACO</name>
<organism evidence="2 3">
    <name type="scientific">Lacticaseibacillus sharpeae JCM 1186 = DSM 20505</name>
    <dbReference type="NCBI Taxonomy" id="1291052"/>
    <lineage>
        <taxon>Bacteria</taxon>
        <taxon>Bacillati</taxon>
        <taxon>Bacillota</taxon>
        <taxon>Bacilli</taxon>
        <taxon>Lactobacillales</taxon>
        <taxon>Lactobacillaceae</taxon>
        <taxon>Lacticaseibacillus</taxon>
    </lineage>
</organism>
<reference evidence="2 3" key="1">
    <citation type="journal article" date="2015" name="Genome Announc.">
        <title>Expanding the biotechnology potential of lactobacilli through comparative genomics of 213 strains and associated genera.</title>
        <authorList>
            <person name="Sun Z."/>
            <person name="Harris H.M."/>
            <person name="McCann A."/>
            <person name="Guo C."/>
            <person name="Argimon S."/>
            <person name="Zhang W."/>
            <person name="Yang X."/>
            <person name="Jeffery I.B."/>
            <person name="Cooney J.C."/>
            <person name="Kagawa T.F."/>
            <person name="Liu W."/>
            <person name="Song Y."/>
            <person name="Salvetti E."/>
            <person name="Wrobel A."/>
            <person name="Rasinkangas P."/>
            <person name="Parkhill J."/>
            <person name="Rea M.C."/>
            <person name="O'Sullivan O."/>
            <person name="Ritari J."/>
            <person name="Douillard F.P."/>
            <person name="Paul Ross R."/>
            <person name="Yang R."/>
            <person name="Briner A.E."/>
            <person name="Felis G.E."/>
            <person name="de Vos W.M."/>
            <person name="Barrangou R."/>
            <person name="Klaenhammer T.R."/>
            <person name="Caufield P.W."/>
            <person name="Cui Y."/>
            <person name="Zhang H."/>
            <person name="O'Toole P.W."/>
        </authorList>
    </citation>
    <scope>NUCLEOTIDE SEQUENCE [LARGE SCALE GENOMIC DNA]</scope>
    <source>
        <strain evidence="2 3">DSM 20505</strain>
    </source>
</reference>
<dbReference type="Gene3D" id="3.40.50.720">
    <property type="entry name" value="NAD(P)-binding Rossmann-like Domain"/>
    <property type="match status" value="1"/>
</dbReference>
<dbReference type="Gene3D" id="3.90.25.10">
    <property type="entry name" value="UDP-galactose 4-epimerase, domain 1"/>
    <property type="match status" value="1"/>
</dbReference>
<dbReference type="STRING" id="1291052.FC18_GL001824"/>
<dbReference type="InterPro" id="IPR052718">
    <property type="entry name" value="NmrA-type_oxidoreductase"/>
</dbReference>
<dbReference type="PANTHER" id="PTHR47129">
    <property type="entry name" value="QUINONE OXIDOREDUCTASE 2"/>
    <property type="match status" value="1"/>
</dbReference>
<evidence type="ECO:0000259" key="1">
    <source>
        <dbReference type="Pfam" id="PF13460"/>
    </source>
</evidence>
<dbReference type="PATRIC" id="fig|1291052.5.peg.1883"/>
<dbReference type="EMBL" id="AYYO01000039">
    <property type="protein sequence ID" value="KRM54958.1"/>
    <property type="molecule type" value="Genomic_DNA"/>
</dbReference>
<dbReference type="PANTHER" id="PTHR47129:SF1">
    <property type="entry name" value="NMRA-LIKE DOMAIN-CONTAINING PROTEIN"/>
    <property type="match status" value="1"/>
</dbReference>
<sequence>MKYLVTGATGHLGQKVVNNIVDLVGASALTAAVHTPAKATALNVQGINVVPCDYLDVDVMIKAFTGQDVVIYIPSKTYDVLQRITEFENSIKALKQAHVASVVFVSFYADQENNPFTMSPYYAYAPRRLATTGLHYAVAKNSLYADPLVPYLPELIARKALIYPVGDQAMSFITLDDSAAAIATLATKPELRDQGQVYTLTQTQSLTMPALGDIMTAVTGHEIGYAPVTTKEFCRIYAEEGDGEELASMYAAGALGLFDQVTDDFHKITGTQPEDMAAFLKRSYQPEACAKS</sequence>